<feature type="domain" description="UBX" evidence="2">
    <location>
        <begin position="428"/>
        <end position="506"/>
    </location>
</feature>
<dbReference type="EMBL" id="PUHR01000070">
    <property type="protein sequence ID" value="KAG0668338.1"/>
    <property type="molecule type" value="Genomic_DNA"/>
</dbReference>
<evidence type="ECO:0000313" key="4">
    <source>
        <dbReference type="Proteomes" id="UP000750334"/>
    </source>
</evidence>
<dbReference type="CDD" id="cd01767">
    <property type="entry name" value="UBX"/>
    <property type="match status" value="1"/>
</dbReference>
<dbReference type="SUPFAM" id="SSF54236">
    <property type="entry name" value="Ubiquitin-like"/>
    <property type="match status" value="1"/>
</dbReference>
<dbReference type="CDD" id="cd14346">
    <property type="entry name" value="UBA_Ubx5_like"/>
    <property type="match status" value="1"/>
</dbReference>
<dbReference type="Gene3D" id="3.40.30.10">
    <property type="entry name" value="Glutaredoxin"/>
    <property type="match status" value="1"/>
</dbReference>
<dbReference type="InterPro" id="IPR006577">
    <property type="entry name" value="UAS"/>
</dbReference>
<dbReference type="InterPro" id="IPR050730">
    <property type="entry name" value="UBX_domain-protein"/>
</dbReference>
<feature type="region of interest" description="Disordered" evidence="1">
    <location>
        <begin position="146"/>
        <end position="174"/>
    </location>
</feature>
<dbReference type="InterPro" id="IPR009060">
    <property type="entry name" value="UBA-like_sf"/>
</dbReference>
<dbReference type="InterPro" id="IPR001012">
    <property type="entry name" value="UBX_dom"/>
</dbReference>
<gene>
    <name evidence="3" type="ORF">C6P45_004797</name>
</gene>
<dbReference type="SMART" id="SM00594">
    <property type="entry name" value="UAS"/>
    <property type="match status" value="1"/>
</dbReference>
<feature type="compositionally biased region" description="Polar residues" evidence="1">
    <location>
        <begin position="341"/>
        <end position="350"/>
    </location>
</feature>
<dbReference type="GO" id="GO:0005634">
    <property type="term" value="C:nucleus"/>
    <property type="evidence" value="ECO:0007669"/>
    <property type="project" value="TreeGrafter"/>
</dbReference>
<protein>
    <recommendedName>
        <fullName evidence="2">UBX domain-containing protein</fullName>
    </recommendedName>
</protein>
<dbReference type="SUPFAM" id="SSF52833">
    <property type="entry name" value="Thioredoxin-like"/>
    <property type="match status" value="1"/>
</dbReference>
<dbReference type="Pfam" id="PF00789">
    <property type="entry name" value="UBX"/>
    <property type="match status" value="1"/>
</dbReference>
<comment type="caution">
    <text evidence="3">The sequence shown here is derived from an EMBL/GenBank/DDBJ whole genome shotgun (WGS) entry which is preliminary data.</text>
</comment>
<dbReference type="CDD" id="cd02958">
    <property type="entry name" value="UAS"/>
    <property type="match status" value="1"/>
</dbReference>
<dbReference type="SUPFAM" id="SSF46934">
    <property type="entry name" value="UBA-like"/>
    <property type="match status" value="1"/>
</dbReference>
<keyword evidence="4" id="KW-1185">Reference proteome</keyword>
<name>A0A9P6WC79_MAUEX</name>
<dbReference type="Pfam" id="PF13899">
    <property type="entry name" value="Thioredoxin_7"/>
    <property type="match status" value="1"/>
</dbReference>
<dbReference type="Pfam" id="PF14555">
    <property type="entry name" value="UBA_4"/>
    <property type="match status" value="1"/>
</dbReference>
<dbReference type="Proteomes" id="UP000750334">
    <property type="component" value="Unassembled WGS sequence"/>
</dbReference>
<evidence type="ECO:0000256" key="1">
    <source>
        <dbReference type="SAM" id="MobiDB-lite"/>
    </source>
</evidence>
<organism evidence="3 4">
    <name type="scientific">Maudiozyma exigua</name>
    <name type="common">Yeast</name>
    <name type="synonym">Kazachstania exigua</name>
    <dbReference type="NCBI Taxonomy" id="34358"/>
    <lineage>
        <taxon>Eukaryota</taxon>
        <taxon>Fungi</taxon>
        <taxon>Dikarya</taxon>
        <taxon>Ascomycota</taxon>
        <taxon>Saccharomycotina</taxon>
        <taxon>Saccharomycetes</taxon>
        <taxon>Saccharomycetales</taxon>
        <taxon>Saccharomycetaceae</taxon>
        <taxon>Maudiozyma</taxon>
    </lineage>
</organism>
<dbReference type="AlphaFoldDB" id="A0A9P6WC79"/>
<proteinExistence type="predicted"/>
<dbReference type="InterPro" id="IPR036249">
    <property type="entry name" value="Thioredoxin-like_sf"/>
</dbReference>
<dbReference type="PANTHER" id="PTHR23322:SF6">
    <property type="entry name" value="UBX DOMAIN-CONTAINING PROTEIN 7"/>
    <property type="match status" value="1"/>
</dbReference>
<dbReference type="GO" id="GO:0043130">
    <property type="term" value="F:ubiquitin binding"/>
    <property type="evidence" value="ECO:0007669"/>
    <property type="project" value="TreeGrafter"/>
</dbReference>
<accession>A0A9P6WC79</accession>
<feature type="region of interest" description="Disordered" evidence="1">
    <location>
        <begin position="341"/>
        <end position="360"/>
    </location>
</feature>
<dbReference type="GO" id="GO:0043161">
    <property type="term" value="P:proteasome-mediated ubiquitin-dependent protein catabolic process"/>
    <property type="evidence" value="ECO:0007669"/>
    <property type="project" value="TreeGrafter"/>
</dbReference>
<dbReference type="Gene3D" id="3.10.20.90">
    <property type="entry name" value="Phosphatidylinositol 3-kinase Catalytic Subunit, Chain A, domain 1"/>
    <property type="match status" value="1"/>
</dbReference>
<dbReference type="InterPro" id="IPR029071">
    <property type="entry name" value="Ubiquitin-like_domsf"/>
</dbReference>
<evidence type="ECO:0000259" key="2">
    <source>
        <dbReference type="PROSITE" id="PS50033"/>
    </source>
</evidence>
<evidence type="ECO:0000313" key="3">
    <source>
        <dbReference type="EMBL" id="KAG0668338.1"/>
    </source>
</evidence>
<sequence length="513" mass="58695">MSQEDIDSFMAITSAGNADLAKNFLDMAGGNLDTAISLFFEHGGNAQLHNGRISAIGNESNTQNFQSDEDIAKLLQDEAYQESNQDNIRAPDVARHETLTETNVFLGTFGGIGGSYAPLTSANDMYDERAPEGIFNQRSYNDYEDDLFPTRYNPDLDNSEDSDLDLGNDEDNNSDYEYVEEPVVELDDDGEIREYYKMVRRPKNFTKEEKLARLFKPPFDIITKLSLDDAKLKARKKKKWIMINIQDSGIFQCQLLNRDLWSDKKVKRLVKKNFIFLQYQFGSRSAESYRNFYNLQNKDELPHISILDPMTGERLKMWNQTVPKPENFIEDIDAFLNQFSLDPTSTNPTVNEPPKPVDPTTLTEEEQMKLAIEQSLGDSVQNPISLDTNEAVESQPQESESELERAQLDTQDVFDTIEPVKHEEPANKPGITTRVQIRTGDGKRFIRRFNAIDDTVKTIYEVIKTEMDDFGTRKFTLSDHHRHDLIEKLDMTIEDAGLKNSSLLLEQVDENDE</sequence>
<reference evidence="3 4" key="1">
    <citation type="submission" date="2020-11" db="EMBL/GenBank/DDBJ databases">
        <title>Kefir isolates.</title>
        <authorList>
            <person name="Marcisauskas S."/>
            <person name="Kim Y."/>
            <person name="Blasche S."/>
        </authorList>
    </citation>
    <scope>NUCLEOTIDE SEQUENCE [LARGE SCALE GENOMIC DNA]</scope>
    <source>
        <strain evidence="3 4">OG2</strain>
    </source>
</reference>
<dbReference type="SMART" id="SM00166">
    <property type="entry name" value="UBX"/>
    <property type="match status" value="1"/>
</dbReference>
<dbReference type="OrthoDB" id="270602at2759"/>
<dbReference type="PANTHER" id="PTHR23322">
    <property type="entry name" value="FAS-ASSOCIATED PROTEIN"/>
    <property type="match status" value="1"/>
</dbReference>
<dbReference type="PROSITE" id="PS50033">
    <property type="entry name" value="UBX"/>
    <property type="match status" value="1"/>
</dbReference>
<dbReference type="Gene3D" id="1.10.8.10">
    <property type="entry name" value="DNA helicase RuvA subunit, C-terminal domain"/>
    <property type="match status" value="1"/>
</dbReference>
<feature type="compositionally biased region" description="Acidic residues" evidence="1">
    <location>
        <begin position="157"/>
        <end position="174"/>
    </location>
</feature>